<dbReference type="EMBL" id="MUZQ01000005">
    <property type="protein sequence ID" value="OWK64121.1"/>
    <property type="molecule type" value="Genomic_DNA"/>
</dbReference>
<evidence type="ECO:0000313" key="1">
    <source>
        <dbReference type="EMBL" id="OWK64121.1"/>
    </source>
</evidence>
<dbReference type="AlphaFoldDB" id="A0A218VEM3"/>
<sequence>MLELSLLAFFHENLVLHCHSRKVIIDWVLNACKNLTYPSADSLPIRPTAVFG</sequence>
<accession>A0A218VEM3</accession>
<organism evidence="1 2">
    <name type="scientific">Lonchura striata</name>
    <name type="common">white-rumped munia</name>
    <dbReference type="NCBI Taxonomy" id="40157"/>
    <lineage>
        <taxon>Eukaryota</taxon>
        <taxon>Metazoa</taxon>
        <taxon>Chordata</taxon>
        <taxon>Craniata</taxon>
        <taxon>Vertebrata</taxon>
        <taxon>Euteleostomi</taxon>
        <taxon>Archelosauria</taxon>
        <taxon>Archosauria</taxon>
        <taxon>Dinosauria</taxon>
        <taxon>Saurischia</taxon>
        <taxon>Theropoda</taxon>
        <taxon>Coelurosauria</taxon>
        <taxon>Aves</taxon>
        <taxon>Neognathae</taxon>
        <taxon>Neoaves</taxon>
        <taxon>Telluraves</taxon>
        <taxon>Australaves</taxon>
        <taxon>Passeriformes</taxon>
        <taxon>Passeroidea</taxon>
        <taxon>Estrildidae</taxon>
        <taxon>Estrildinae</taxon>
        <taxon>Lonchura</taxon>
    </lineage>
</organism>
<dbReference type="Proteomes" id="UP000197619">
    <property type="component" value="Unassembled WGS sequence"/>
</dbReference>
<protein>
    <submittedName>
        <fullName evidence="1">Uncharacterized protein</fullName>
    </submittedName>
</protein>
<comment type="caution">
    <text evidence="1">The sequence shown here is derived from an EMBL/GenBank/DDBJ whole genome shotgun (WGS) entry which is preliminary data.</text>
</comment>
<proteinExistence type="predicted"/>
<keyword evidence="2" id="KW-1185">Reference proteome</keyword>
<gene>
    <name evidence="1" type="ORF">RLOC_00011108</name>
</gene>
<name>A0A218VEM3_9PASE</name>
<evidence type="ECO:0000313" key="2">
    <source>
        <dbReference type="Proteomes" id="UP000197619"/>
    </source>
</evidence>
<reference evidence="1 2" key="1">
    <citation type="submission" date="2017-05" db="EMBL/GenBank/DDBJ databases">
        <title>Genome of assembly of the Bengalese finch, Lonchura striata domestica.</title>
        <authorList>
            <person name="Colquitt B.M."/>
            <person name="Brainard M.S."/>
        </authorList>
    </citation>
    <scope>NUCLEOTIDE SEQUENCE [LARGE SCALE GENOMIC DNA]</scope>
    <source>
        <strain evidence="1">White83orange57</strain>
    </source>
</reference>